<keyword evidence="2" id="KW-0032">Aminotransferase</keyword>
<keyword evidence="2" id="KW-0808">Transferase</keyword>
<dbReference type="InterPro" id="IPR043132">
    <property type="entry name" value="BCAT-like_C"/>
</dbReference>
<dbReference type="CDD" id="cd00449">
    <property type="entry name" value="PLPDE_IV"/>
    <property type="match status" value="1"/>
</dbReference>
<dbReference type="SUPFAM" id="SSF56752">
    <property type="entry name" value="D-aminoacid aminotransferase-like PLP-dependent enzymes"/>
    <property type="match status" value="1"/>
</dbReference>
<dbReference type="Gene3D" id="3.20.10.10">
    <property type="entry name" value="D-amino Acid Aminotransferase, subunit A, domain 2"/>
    <property type="match status" value="1"/>
</dbReference>
<dbReference type="PANTHER" id="PTHR42743">
    <property type="entry name" value="AMINO-ACID AMINOTRANSFERASE"/>
    <property type="match status" value="1"/>
</dbReference>
<dbReference type="InterPro" id="IPR001544">
    <property type="entry name" value="Aminotrans_IV"/>
</dbReference>
<dbReference type="GO" id="GO:0046394">
    <property type="term" value="P:carboxylic acid biosynthetic process"/>
    <property type="evidence" value="ECO:0007669"/>
    <property type="project" value="UniProtKB-ARBA"/>
</dbReference>
<dbReference type="InterPro" id="IPR036038">
    <property type="entry name" value="Aminotransferase-like"/>
</dbReference>
<dbReference type="RefSeq" id="WP_210156748.1">
    <property type="nucleotide sequence ID" value="NZ_JAFCNB010000008.1"/>
</dbReference>
<evidence type="ECO:0000313" key="3">
    <source>
        <dbReference type="Proteomes" id="UP000674234"/>
    </source>
</evidence>
<dbReference type="GO" id="GO:0008483">
    <property type="term" value="F:transaminase activity"/>
    <property type="evidence" value="ECO:0007669"/>
    <property type="project" value="UniProtKB-KW"/>
</dbReference>
<evidence type="ECO:0000256" key="1">
    <source>
        <dbReference type="ARBA" id="ARBA00009320"/>
    </source>
</evidence>
<name>A0A940WQ42_9ACTN</name>
<keyword evidence="3" id="KW-1185">Reference proteome</keyword>
<dbReference type="EMBL" id="JAFCNB010000008">
    <property type="protein sequence ID" value="MBP2705465.1"/>
    <property type="molecule type" value="Genomic_DNA"/>
</dbReference>
<proteinExistence type="inferred from homology"/>
<dbReference type="AlphaFoldDB" id="A0A940WQ42"/>
<dbReference type="Gene3D" id="3.30.470.10">
    <property type="match status" value="1"/>
</dbReference>
<evidence type="ECO:0000313" key="2">
    <source>
        <dbReference type="EMBL" id="MBP2705465.1"/>
    </source>
</evidence>
<sequence>MSVGYSVVYHDGHYVPSAAAVLPVGSIALRYAVSVFEGVRLYAGAHGAVTAWLLDQHLERLRNSCRIMGLDDDECAEVPRILRHLVEVNEVTGDSYVRIAVSAGNAGGIDAAAEPVLTVTVTPSGRKRWLADDTGMRLTISGWSRPGPATFPNEAKNISAYAGPRLALAEARRDGYDNCLLLTVDGLVSEAPTATVFLVEGDRLVTPRLADAVLPSVTRAWVLATAADLGLSAAEEAVTPDRVRAADEVFLCGTGIEFGPVREVDGAAVGSWPRRPVTARLVEEHFAQARGHKPATHVVLGLEGVHR</sequence>
<dbReference type="InterPro" id="IPR050571">
    <property type="entry name" value="Class-IV_PLP-Dep_Aminotrnsfr"/>
</dbReference>
<organism evidence="2 3">
    <name type="scientific">Microbispora oryzae</name>
    <dbReference type="NCBI Taxonomy" id="2806554"/>
    <lineage>
        <taxon>Bacteria</taxon>
        <taxon>Bacillati</taxon>
        <taxon>Actinomycetota</taxon>
        <taxon>Actinomycetes</taxon>
        <taxon>Streptosporangiales</taxon>
        <taxon>Streptosporangiaceae</taxon>
        <taxon>Microbispora</taxon>
    </lineage>
</organism>
<dbReference type="PANTHER" id="PTHR42743:SF11">
    <property type="entry name" value="AMINODEOXYCHORISMATE LYASE"/>
    <property type="match status" value="1"/>
</dbReference>
<gene>
    <name evidence="2" type="ORF">JOL79_16765</name>
</gene>
<dbReference type="Proteomes" id="UP000674234">
    <property type="component" value="Unassembled WGS sequence"/>
</dbReference>
<protein>
    <submittedName>
        <fullName evidence="2">Aminotransferase class IV</fullName>
    </submittedName>
</protein>
<dbReference type="Pfam" id="PF01063">
    <property type="entry name" value="Aminotran_4"/>
    <property type="match status" value="1"/>
</dbReference>
<dbReference type="InterPro" id="IPR043131">
    <property type="entry name" value="BCAT-like_N"/>
</dbReference>
<comment type="caution">
    <text evidence="2">The sequence shown here is derived from an EMBL/GenBank/DDBJ whole genome shotgun (WGS) entry which is preliminary data.</text>
</comment>
<reference evidence="2" key="1">
    <citation type="submission" date="2021-02" db="EMBL/GenBank/DDBJ databases">
        <title>Draft genome sequence of Microbispora sp. RL4-1S isolated from rice leaves in Thailand.</title>
        <authorList>
            <person name="Muangham S."/>
            <person name="Duangmal K."/>
        </authorList>
    </citation>
    <scope>NUCLEOTIDE SEQUENCE</scope>
    <source>
        <strain evidence="2">RL4-1S</strain>
    </source>
</reference>
<comment type="similarity">
    <text evidence="1">Belongs to the class-IV pyridoxal-phosphate-dependent aminotransferase family.</text>
</comment>
<accession>A0A940WQ42</accession>